<dbReference type="PANTHER" id="PTHR21381">
    <property type="entry name" value="ZGC:162297"/>
    <property type="match status" value="1"/>
</dbReference>
<dbReference type="Pfam" id="PF03437">
    <property type="entry name" value="BtpA"/>
    <property type="match status" value="1"/>
</dbReference>
<comment type="similarity">
    <text evidence="1">Belongs to the BtpA family.</text>
</comment>
<dbReference type="PIRSF" id="PIRSF005956">
    <property type="entry name" value="BtpA"/>
    <property type="match status" value="1"/>
</dbReference>
<evidence type="ECO:0000256" key="1">
    <source>
        <dbReference type="ARBA" id="ARBA00006007"/>
    </source>
</evidence>
<dbReference type="PANTHER" id="PTHR21381:SF3">
    <property type="entry name" value="SGC REGION PROTEIN SGCQ-RELATED"/>
    <property type="match status" value="1"/>
</dbReference>
<dbReference type="NCBIfam" id="TIGR00259">
    <property type="entry name" value="thylakoid_BtpA"/>
    <property type="match status" value="1"/>
</dbReference>
<gene>
    <name evidence="2" type="ORF">E6K81_16270</name>
</gene>
<evidence type="ECO:0000313" key="2">
    <source>
        <dbReference type="EMBL" id="TMQ68820.1"/>
    </source>
</evidence>
<dbReference type="InterPro" id="IPR011060">
    <property type="entry name" value="RibuloseP-bd_barrel"/>
</dbReference>
<dbReference type="EMBL" id="VBPB01000371">
    <property type="protein sequence ID" value="TMQ68820.1"/>
    <property type="molecule type" value="Genomic_DNA"/>
</dbReference>
<comment type="caution">
    <text evidence="2">The sequence shown here is derived from an EMBL/GenBank/DDBJ whole genome shotgun (WGS) entry which is preliminary data.</text>
</comment>
<dbReference type="InterPro" id="IPR005137">
    <property type="entry name" value="BtpA"/>
</dbReference>
<dbReference type="AlphaFoldDB" id="A0A538TYU7"/>
<dbReference type="Proteomes" id="UP000319771">
    <property type="component" value="Unassembled WGS sequence"/>
</dbReference>
<dbReference type="SUPFAM" id="SSF51366">
    <property type="entry name" value="Ribulose-phoshate binding barrel"/>
    <property type="match status" value="1"/>
</dbReference>
<proteinExistence type="inferred from homology"/>
<evidence type="ECO:0000313" key="3">
    <source>
        <dbReference type="Proteomes" id="UP000319771"/>
    </source>
</evidence>
<sequence>MDRHGVIRQLFGAPRALVGMIHVDALPGTPAHRLGLEEIAARAVAEARLYREAGFHGIAIENMHDRPYLKGRVGPEVVAAMTLIGLEVRRAVPLPLGVQVLAGANLEALAVARAIGAGFVRVEGFVFAHVADEGLIEACAGELLRYRRAIGAETVRVFADIKKKHASHAITADVPLAETARAAEFALADGVVVTGMATGEPTDPAEVAAVSGAVTIPTLVGSGVGPENVGRFAAADALIVGSSVKRQGHWANPVEPRRAEALARAFAAATV</sequence>
<name>A0A538TYU7_UNCEI</name>
<accession>A0A538TYU7</accession>
<organism evidence="2 3">
    <name type="scientific">Eiseniibacteriota bacterium</name>
    <dbReference type="NCBI Taxonomy" id="2212470"/>
    <lineage>
        <taxon>Bacteria</taxon>
        <taxon>Candidatus Eiseniibacteriota</taxon>
    </lineage>
</organism>
<protein>
    <submittedName>
        <fullName evidence="2">BtpA/SgcQ family protein</fullName>
    </submittedName>
</protein>
<reference evidence="2 3" key="1">
    <citation type="journal article" date="2019" name="Nat. Microbiol.">
        <title>Mediterranean grassland soil C-N compound turnover is dependent on rainfall and depth, and is mediated by genomically divergent microorganisms.</title>
        <authorList>
            <person name="Diamond S."/>
            <person name="Andeer P.F."/>
            <person name="Li Z."/>
            <person name="Crits-Christoph A."/>
            <person name="Burstein D."/>
            <person name="Anantharaman K."/>
            <person name="Lane K.R."/>
            <person name="Thomas B.C."/>
            <person name="Pan C."/>
            <person name="Northen T.R."/>
            <person name="Banfield J.F."/>
        </authorList>
    </citation>
    <scope>NUCLEOTIDE SEQUENCE [LARGE SCALE GENOMIC DNA]</scope>
    <source>
        <strain evidence="2">WS_11</strain>
    </source>
</reference>